<accession>A0A2T4GME3</accession>
<protein>
    <submittedName>
        <fullName evidence="1">Uncharacterized protein</fullName>
    </submittedName>
</protein>
<gene>
    <name evidence="1" type="ORF">FCULG_00002574</name>
    <name evidence="2" type="ORF">HYE67_000931</name>
</gene>
<dbReference type="AlphaFoldDB" id="A0A2T4GME3"/>
<dbReference type="Proteomes" id="UP000241587">
    <property type="component" value="Unassembled WGS sequence"/>
</dbReference>
<reference evidence="1 3" key="1">
    <citation type="submission" date="2018-02" db="EMBL/GenBank/DDBJ databases">
        <title>Fusarium culmorum secondary metabolites in fungal-bacterial-plant interactions.</title>
        <authorList>
            <person name="Schmidt R."/>
        </authorList>
    </citation>
    <scope>NUCLEOTIDE SEQUENCE [LARGE SCALE GENOMIC DNA]</scope>
    <source>
        <strain evidence="1 3">PV</strain>
    </source>
</reference>
<evidence type="ECO:0000313" key="1">
    <source>
        <dbReference type="EMBL" id="PTD04742.1"/>
    </source>
</evidence>
<dbReference type="OrthoDB" id="10482576at2759"/>
<keyword evidence="3" id="KW-1185">Reference proteome</keyword>
<dbReference type="EMBL" id="CP064747">
    <property type="protein sequence ID" value="QPC58700.1"/>
    <property type="molecule type" value="Genomic_DNA"/>
</dbReference>
<dbReference type="Proteomes" id="UP000663297">
    <property type="component" value="Chromosome 1"/>
</dbReference>
<sequence>MMTSFAEDRLSWGGPNIGPARKDFAEIGRAGVYGPEDFAERYLRGNAVGGLGLLETKSVVLKTSIPTWHGHSTRDENAAGWLGLFRTGVGDYHLDSLELGPLY</sequence>
<reference evidence="2" key="2">
    <citation type="submission" date="2020-11" db="EMBL/GenBank/DDBJ databases">
        <title>The chromosome-scale genome resource for two endophytic Fusarium species: F. culmorum and F. pseudograminearum.</title>
        <authorList>
            <person name="Yuan Z."/>
        </authorList>
    </citation>
    <scope>NUCLEOTIDE SEQUENCE</scope>
    <source>
        <strain evidence="2">Class2-1B</strain>
    </source>
</reference>
<organism evidence="1 3">
    <name type="scientific">Fusarium culmorum</name>
    <dbReference type="NCBI Taxonomy" id="5516"/>
    <lineage>
        <taxon>Eukaryota</taxon>
        <taxon>Fungi</taxon>
        <taxon>Dikarya</taxon>
        <taxon>Ascomycota</taxon>
        <taxon>Pezizomycotina</taxon>
        <taxon>Sordariomycetes</taxon>
        <taxon>Hypocreomycetidae</taxon>
        <taxon>Hypocreales</taxon>
        <taxon>Nectriaceae</taxon>
        <taxon>Fusarium</taxon>
    </lineage>
</organism>
<dbReference type="OMA" id="ENAAGWL"/>
<dbReference type="EMBL" id="PVEM01000012">
    <property type="protein sequence ID" value="PTD04742.1"/>
    <property type="molecule type" value="Genomic_DNA"/>
</dbReference>
<proteinExistence type="predicted"/>
<evidence type="ECO:0000313" key="3">
    <source>
        <dbReference type="Proteomes" id="UP000241587"/>
    </source>
</evidence>
<evidence type="ECO:0000313" key="2">
    <source>
        <dbReference type="EMBL" id="QPC58700.1"/>
    </source>
</evidence>
<name>A0A2T4GME3_FUSCU</name>